<gene>
    <name evidence="1" type="ORF">METZ01_LOCUS303768</name>
</gene>
<reference evidence="1" key="1">
    <citation type="submission" date="2018-05" db="EMBL/GenBank/DDBJ databases">
        <authorList>
            <person name="Lanie J.A."/>
            <person name="Ng W.-L."/>
            <person name="Kazmierczak K.M."/>
            <person name="Andrzejewski T.M."/>
            <person name="Davidsen T.M."/>
            <person name="Wayne K.J."/>
            <person name="Tettelin H."/>
            <person name="Glass J.I."/>
            <person name="Rusch D."/>
            <person name="Podicherti R."/>
            <person name="Tsui H.-C.T."/>
            <person name="Winkler M.E."/>
        </authorList>
    </citation>
    <scope>NUCLEOTIDE SEQUENCE</scope>
</reference>
<dbReference type="AlphaFoldDB" id="A0A382MPL9"/>
<proteinExistence type="predicted"/>
<name>A0A382MPL9_9ZZZZ</name>
<evidence type="ECO:0000313" key="1">
    <source>
        <dbReference type="EMBL" id="SVC50914.1"/>
    </source>
</evidence>
<accession>A0A382MPL9</accession>
<dbReference type="EMBL" id="UINC01095103">
    <property type="protein sequence ID" value="SVC50914.1"/>
    <property type="molecule type" value="Genomic_DNA"/>
</dbReference>
<protein>
    <submittedName>
        <fullName evidence="1">Uncharacterized protein</fullName>
    </submittedName>
</protein>
<feature type="non-terminal residue" evidence="1">
    <location>
        <position position="64"/>
    </location>
</feature>
<organism evidence="1">
    <name type="scientific">marine metagenome</name>
    <dbReference type="NCBI Taxonomy" id="408172"/>
    <lineage>
        <taxon>unclassified sequences</taxon>
        <taxon>metagenomes</taxon>
        <taxon>ecological metagenomes</taxon>
    </lineage>
</organism>
<sequence>MRKIALAADPEETGFPRAVLAAGLDACFADWTQENFFMLLAQEFGDPTRLQSFASQPNRTFSMV</sequence>